<dbReference type="InterPro" id="IPR011009">
    <property type="entry name" value="Kinase-like_dom_sf"/>
</dbReference>
<evidence type="ECO:0000313" key="7">
    <source>
        <dbReference type="EMBL" id="GFH14523.1"/>
    </source>
</evidence>
<dbReference type="PANTHER" id="PTHR44329:SF214">
    <property type="entry name" value="PROTEIN KINASE DOMAIN-CONTAINING PROTEIN"/>
    <property type="match status" value="1"/>
</dbReference>
<dbReference type="SUPFAM" id="SSF56112">
    <property type="entry name" value="Protein kinase-like (PK-like)"/>
    <property type="match status" value="2"/>
</dbReference>
<dbReference type="EMBL" id="BLLF01000737">
    <property type="protein sequence ID" value="GFH14523.1"/>
    <property type="molecule type" value="Genomic_DNA"/>
</dbReference>
<comment type="subcellular location">
    <subcellularLocation>
        <location evidence="1">Membrane</location>
        <topology evidence="1">Multi-pass membrane protein</topology>
    </subcellularLocation>
</comment>
<evidence type="ECO:0000256" key="5">
    <source>
        <dbReference type="SAM" id="Phobius"/>
    </source>
</evidence>
<comment type="caution">
    <text evidence="7">The sequence shown here is derived from an EMBL/GenBank/DDBJ whole genome shotgun (WGS) entry which is preliminary data.</text>
</comment>
<keyword evidence="8" id="KW-1185">Reference proteome</keyword>
<evidence type="ECO:0000256" key="4">
    <source>
        <dbReference type="ARBA" id="ARBA00023136"/>
    </source>
</evidence>
<dbReference type="SMART" id="SM00220">
    <property type="entry name" value="S_TKc"/>
    <property type="match status" value="1"/>
</dbReference>
<dbReference type="InterPro" id="IPR038770">
    <property type="entry name" value="Na+/solute_symporter_sf"/>
</dbReference>
<dbReference type="GO" id="GO:0004674">
    <property type="term" value="F:protein serine/threonine kinase activity"/>
    <property type="evidence" value="ECO:0007669"/>
    <property type="project" value="TreeGrafter"/>
</dbReference>
<evidence type="ECO:0000256" key="3">
    <source>
        <dbReference type="ARBA" id="ARBA00022989"/>
    </source>
</evidence>
<organism evidence="7 8">
    <name type="scientific">Haematococcus lacustris</name>
    <name type="common">Green alga</name>
    <name type="synonym">Haematococcus pluvialis</name>
    <dbReference type="NCBI Taxonomy" id="44745"/>
    <lineage>
        <taxon>Eukaryota</taxon>
        <taxon>Viridiplantae</taxon>
        <taxon>Chlorophyta</taxon>
        <taxon>core chlorophytes</taxon>
        <taxon>Chlorophyceae</taxon>
        <taxon>CS clade</taxon>
        <taxon>Chlamydomonadales</taxon>
        <taxon>Haematococcaceae</taxon>
        <taxon>Haematococcus</taxon>
    </lineage>
</organism>
<feature type="transmembrane region" description="Helical" evidence="5">
    <location>
        <begin position="566"/>
        <end position="594"/>
    </location>
</feature>
<name>A0A699YWE1_HAELA</name>
<dbReference type="InterPro" id="IPR002657">
    <property type="entry name" value="BilAc:Na_symport/Acr3"/>
</dbReference>
<sequence>MPMREDVVLGMVFDDIQFEQGANGGLLGVGSVGSVYRATYKDSLHHEFQLLSRLSHPNVVHLYGGCLRPPRLFIVEELMAATLSNTIHGHKRLSLHRALLVALDIARGLAYLHSLNILTSELSPDLPAATNFSCPTGSLNSTWTVQSPALQPSQASQLMSQLLGQHEMALAALAASLNYDCSMAALTFSAYPIHRLSSTDCGTVSSASVPALPCTDLCNAPLPYPFFYKSVSAPNLINGSSVPPDAGTIPSGDHAELLARFAVACTDLKPANVLLSAGGSAKISDFGLARCKNHTYLQTKGTEAGTVAYMAPECFNPDIGGLTAKCDIFSLAVIMWELVTGEFPWEGTTNMAIIYRVAVQGVRNPLPDDPQACPPALASLITACWAHEPHLRPHCSQVVSQLESLLASLPGPRHAAAIGPASQAGPSQSSTWLPSSSCTIWVIGAAVGGFHRPELFNWFHTSQITNGLMFVMLGMGLTLTFEEIGAVFTRQPQLLALGMMLQYSVLPAVGYTISRYWGLEPGLAIGLALVSCMPGGTASNIVAFIARGDMPLSVMMTSASTLMAVFMTPFLTTLLVIPAVFMLHSTGFFLGYWLSKAIGTTDKVARTNSIEVQSRLGM</sequence>
<feature type="transmembrane region" description="Helical" evidence="5">
    <location>
        <begin position="493"/>
        <end position="513"/>
    </location>
</feature>
<dbReference type="GO" id="GO:0016020">
    <property type="term" value="C:membrane"/>
    <property type="evidence" value="ECO:0007669"/>
    <property type="project" value="UniProtKB-SubCell"/>
</dbReference>
<dbReference type="PROSITE" id="PS50011">
    <property type="entry name" value="PROTEIN_KINASE_DOM"/>
    <property type="match status" value="1"/>
</dbReference>
<evidence type="ECO:0000256" key="2">
    <source>
        <dbReference type="ARBA" id="ARBA00022692"/>
    </source>
</evidence>
<keyword evidence="2 5" id="KW-0812">Transmembrane</keyword>
<dbReference type="GO" id="GO:0005524">
    <property type="term" value="F:ATP binding"/>
    <property type="evidence" value="ECO:0007669"/>
    <property type="project" value="InterPro"/>
</dbReference>
<dbReference type="PANTHER" id="PTHR44329">
    <property type="entry name" value="SERINE/THREONINE-PROTEIN KINASE TNNI3K-RELATED"/>
    <property type="match status" value="1"/>
</dbReference>
<dbReference type="Gene3D" id="1.20.1530.20">
    <property type="match status" value="1"/>
</dbReference>
<dbReference type="InterPro" id="IPR000719">
    <property type="entry name" value="Prot_kinase_dom"/>
</dbReference>
<feature type="domain" description="Protein kinase" evidence="6">
    <location>
        <begin position="1"/>
        <end position="406"/>
    </location>
</feature>
<feature type="transmembrane region" description="Helical" evidence="5">
    <location>
        <begin position="463"/>
        <end position="481"/>
    </location>
</feature>
<dbReference type="InterPro" id="IPR051681">
    <property type="entry name" value="Ser/Thr_Kinases-Pseudokinases"/>
</dbReference>
<dbReference type="AlphaFoldDB" id="A0A699YWE1"/>
<dbReference type="Pfam" id="PF01758">
    <property type="entry name" value="SBF"/>
    <property type="match status" value="1"/>
</dbReference>
<dbReference type="Gene3D" id="1.10.510.10">
    <property type="entry name" value="Transferase(Phosphotransferase) domain 1"/>
    <property type="match status" value="2"/>
</dbReference>
<proteinExistence type="predicted"/>
<dbReference type="Proteomes" id="UP000485058">
    <property type="component" value="Unassembled WGS sequence"/>
</dbReference>
<evidence type="ECO:0000256" key="1">
    <source>
        <dbReference type="ARBA" id="ARBA00004141"/>
    </source>
</evidence>
<feature type="transmembrane region" description="Helical" evidence="5">
    <location>
        <begin position="525"/>
        <end position="546"/>
    </location>
</feature>
<evidence type="ECO:0000313" key="8">
    <source>
        <dbReference type="Proteomes" id="UP000485058"/>
    </source>
</evidence>
<dbReference type="InterPro" id="IPR001245">
    <property type="entry name" value="Ser-Thr/Tyr_kinase_cat_dom"/>
</dbReference>
<keyword evidence="3 5" id="KW-1133">Transmembrane helix</keyword>
<protein>
    <submittedName>
        <fullName evidence="7">Sodium bile acid symporter family</fullName>
    </submittedName>
</protein>
<evidence type="ECO:0000259" key="6">
    <source>
        <dbReference type="PROSITE" id="PS50011"/>
    </source>
</evidence>
<reference evidence="7 8" key="1">
    <citation type="submission" date="2020-02" db="EMBL/GenBank/DDBJ databases">
        <title>Draft genome sequence of Haematococcus lacustris strain NIES-144.</title>
        <authorList>
            <person name="Morimoto D."/>
            <person name="Nakagawa S."/>
            <person name="Yoshida T."/>
            <person name="Sawayama S."/>
        </authorList>
    </citation>
    <scope>NUCLEOTIDE SEQUENCE [LARGE SCALE GENOMIC DNA]</scope>
    <source>
        <strain evidence="7 8">NIES-144</strain>
    </source>
</reference>
<gene>
    <name evidence="7" type="ORF">HaLaN_10593</name>
</gene>
<keyword evidence="4 5" id="KW-0472">Membrane</keyword>
<accession>A0A699YWE1</accession>
<dbReference type="Pfam" id="PF07714">
    <property type="entry name" value="PK_Tyr_Ser-Thr"/>
    <property type="match status" value="2"/>
</dbReference>